<dbReference type="InterPro" id="IPR018060">
    <property type="entry name" value="HTH_AraC"/>
</dbReference>
<dbReference type="Pfam" id="PF12833">
    <property type="entry name" value="HTH_18"/>
    <property type="match status" value="1"/>
</dbReference>
<dbReference type="EMBL" id="CP034248">
    <property type="protein sequence ID" value="AZK45722.1"/>
    <property type="molecule type" value="Genomic_DNA"/>
</dbReference>
<accession>A0A3Q8S431</accession>
<proteinExistence type="predicted"/>
<evidence type="ECO:0000256" key="6">
    <source>
        <dbReference type="ARBA" id="ARBA00023125"/>
    </source>
</evidence>
<evidence type="ECO:0000259" key="10">
    <source>
        <dbReference type="PROSITE" id="PS50110"/>
    </source>
</evidence>
<sequence>MTTFKVLLIDDEPAALEGMQLWIDWERIGFTICGIGSNGVEGLRMIEELQPDLVVTDVNMPLMDGLEMIAVWQAEHGHSVRFVILSGYSEFEYAQRALRYGVNNYLLKPIIPEEAEEELAEIYEELVQEMEKRSFTQIASYEEIVSRIKDILQGLPLDQAAARVLNRVSQLREIWNFCLVQTEGVSFAELRGKAAALLYEEEAMYLIDLEMNRFGIVYGYAPSQGLGLLEQSSCRMIQELVRQYAGTRVFMAVGIESGTLFQIGDSYRTAKEAAVYKFYDSGYDHILRYEQISKRPLNYHYDQLQLLERILGAITLLDQAAFQEAIDTAARSFRELFVAPEVVKKVVIHIMCKIMEYLQETSESKAELLLEKYELPGLSDSVFIMDDLMKLLRTCGMDGIELLMMEQSRQSQGIVNEINDYIREHYHERLTLKKLGEIFYMHPAYLGQLLQKKNGISFNELLHNLRIEEAVHLLSQSQLKNSEIAELVGYSHYGQFFKQFEIRMRMSPNEYKNTMI</sequence>
<dbReference type="RefSeq" id="WP_125081820.1">
    <property type="nucleotide sequence ID" value="NZ_CP034248.1"/>
</dbReference>
<evidence type="ECO:0000256" key="8">
    <source>
        <dbReference type="PROSITE-ProRule" id="PRU00169"/>
    </source>
</evidence>
<feature type="domain" description="Response regulatory" evidence="10">
    <location>
        <begin position="5"/>
        <end position="123"/>
    </location>
</feature>
<evidence type="ECO:0000313" key="12">
    <source>
        <dbReference type="Proteomes" id="UP000273145"/>
    </source>
</evidence>
<dbReference type="GO" id="GO:0005737">
    <property type="term" value="C:cytoplasm"/>
    <property type="evidence" value="ECO:0007669"/>
    <property type="project" value="UniProtKB-SubCell"/>
</dbReference>
<dbReference type="InterPro" id="IPR009057">
    <property type="entry name" value="Homeodomain-like_sf"/>
</dbReference>
<dbReference type="GO" id="GO:0000160">
    <property type="term" value="P:phosphorelay signal transduction system"/>
    <property type="evidence" value="ECO:0007669"/>
    <property type="project" value="UniProtKB-KW"/>
</dbReference>
<evidence type="ECO:0000256" key="7">
    <source>
        <dbReference type="ARBA" id="ARBA00023163"/>
    </source>
</evidence>
<evidence type="ECO:0000256" key="1">
    <source>
        <dbReference type="ARBA" id="ARBA00004496"/>
    </source>
</evidence>
<dbReference type="InterPro" id="IPR011006">
    <property type="entry name" value="CheY-like_superfamily"/>
</dbReference>
<dbReference type="GO" id="GO:0003700">
    <property type="term" value="F:DNA-binding transcription factor activity"/>
    <property type="evidence" value="ECO:0007669"/>
    <property type="project" value="InterPro"/>
</dbReference>
<evidence type="ECO:0000259" key="9">
    <source>
        <dbReference type="PROSITE" id="PS01124"/>
    </source>
</evidence>
<keyword evidence="4" id="KW-0902">Two-component regulatory system</keyword>
<dbReference type="PROSITE" id="PS01124">
    <property type="entry name" value="HTH_ARAC_FAMILY_2"/>
    <property type="match status" value="1"/>
</dbReference>
<organism evidence="11 12">
    <name type="scientific">Paenibacillus lentus</name>
    <dbReference type="NCBI Taxonomy" id="1338368"/>
    <lineage>
        <taxon>Bacteria</taxon>
        <taxon>Bacillati</taxon>
        <taxon>Bacillota</taxon>
        <taxon>Bacilli</taxon>
        <taxon>Bacillales</taxon>
        <taxon>Paenibacillaceae</taxon>
        <taxon>Paenibacillus</taxon>
    </lineage>
</organism>
<dbReference type="PANTHER" id="PTHR42713:SF3">
    <property type="entry name" value="TRANSCRIPTIONAL REGULATORY PROTEIN HPTR"/>
    <property type="match status" value="1"/>
</dbReference>
<evidence type="ECO:0000256" key="2">
    <source>
        <dbReference type="ARBA" id="ARBA00022490"/>
    </source>
</evidence>
<dbReference type="Pfam" id="PF00072">
    <property type="entry name" value="Response_reg"/>
    <property type="match status" value="1"/>
</dbReference>
<dbReference type="Gene3D" id="3.40.50.2300">
    <property type="match status" value="1"/>
</dbReference>
<dbReference type="CDD" id="cd17536">
    <property type="entry name" value="REC_YesN-like"/>
    <property type="match status" value="1"/>
</dbReference>
<dbReference type="AlphaFoldDB" id="A0A3Q8S431"/>
<dbReference type="SUPFAM" id="SSF46689">
    <property type="entry name" value="Homeodomain-like"/>
    <property type="match status" value="1"/>
</dbReference>
<keyword evidence="5" id="KW-0805">Transcription regulation</keyword>
<evidence type="ECO:0000313" key="11">
    <source>
        <dbReference type="EMBL" id="AZK45722.1"/>
    </source>
</evidence>
<name>A0A3Q8S431_9BACL</name>
<dbReference type="SUPFAM" id="SSF52172">
    <property type="entry name" value="CheY-like"/>
    <property type="match status" value="1"/>
</dbReference>
<evidence type="ECO:0000256" key="3">
    <source>
        <dbReference type="ARBA" id="ARBA00022553"/>
    </source>
</evidence>
<evidence type="ECO:0000256" key="5">
    <source>
        <dbReference type="ARBA" id="ARBA00023015"/>
    </source>
</evidence>
<dbReference type="SMART" id="SM00448">
    <property type="entry name" value="REC"/>
    <property type="match status" value="1"/>
</dbReference>
<dbReference type="GO" id="GO:0043565">
    <property type="term" value="F:sequence-specific DNA binding"/>
    <property type="evidence" value="ECO:0007669"/>
    <property type="project" value="InterPro"/>
</dbReference>
<dbReference type="InterPro" id="IPR001789">
    <property type="entry name" value="Sig_transdc_resp-reg_receiver"/>
</dbReference>
<dbReference type="Gene3D" id="1.10.10.60">
    <property type="entry name" value="Homeodomain-like"/>
    <property type="match status" value="2"/>
</dbReference>
<feature type="modified residue" description="4-aspartylphosphate" evidence="8">
    <location>
        <position position="57"/>
    </location>
</feature>
<keyword evidence="2" id="KW-0963">Cytoplasm</keyword>
<protein>
    <submittedName>
        <fullName evidence="11">Response regulator</fullName>
    </submittedName>
</protein>
<dbReference type="PROSITE" id="PS50110">
    <property type="entry name" value="RESPONSE_REGULATORY"/>
    <property type="match status" value="1"/>
</dbReference>
<gene>
    <name evidence="11" type="ORF">EIM92_05460</name>
</gene>
<evidence type="ECO:0000256" key="4">
    <source>
        <dbReference type="ARBA" id="ARBA00023012"/>
    </source>
</evidence>
<reference evidence="11 12" key="1">
    <citation type="submission" date="2018-11" db="EMBL/GenBank/DDBJ databases">
        <title>Genome sequencing of Paenibacillus lentus DSM25539(T).</title>
        <authorList>
            <person name="Kook J.-K."/>
            <person name="Park S.-N."/>
            <person name="Lim Y.K."/>
        </authorList>
    </citation>
    <scope>NUCLEOTIDE SEQUENCE [LARGE SCALE GENOMIC DNA]</scope>
    <source>
        <strain evidence="11 12">DSM 25539</strain>
    </source>
</reference>
<keyword evidence="7" id="KW-0804">Transcription</keyword>
<dbReference type="OrthoDB" id="342399at2"/>
<comment type="subcellular location">
    <subcellularLocation>
        <location evidence="1">Cytoplasm</location>
    </subcellularLocation>
</comment>
<keyword evidence="3 8" id="KW-0597">Phosphoprotein</keyword>
<keyword evidence="6" id="KW-0238">DNA-binding</keyword>
<dbReference type="KEGG" id="plen:EIM92_05460"/>
<keyword evidence="12" id="KW-1185">Reference proteome</keyword>
<dbReference type="InterPro" id="IPR051552">
    <property type="entry name" value="HptR"/>
</dbReference>
<dbReference type="Proteomes" id="UP000273145">
    <property type="component" value="Chromosome"/>
</dbReference>
<feature type="domain" description="HTH araC/xylS-type" evidence="9">
    <location>
        <begin position="416"/>
        <end position="514"/>
    </location>
</feature>
<dbReference type="PANTHER" id="PTHR42713">
    <property type="entry name" value="HISTIDINE KINASE-RELATED"/>
    <property type="match status" value="1"/>
</dbReference>
<dbReference type="SMART" id="SM00342">
    <property type="entry name" value="HTH_ARAC"/>
    <property type="match status" value="1"/>
</dbReference>